<dbReference type="Gene3D" id="3.40.630.30">
    <property type="match status" value="1"/>
</dbReference>
<evidence type="ECO:0000313" key="1">
    <source>
        <dbReference type="EMBL" id="KAK5632161.1"/>
    </source>
</evidence>
<protein>
    <recommendedName>
        <fullName evidence="3">N-acetyltransferase domain-containing protein</fullName>
    </recommendedName>
</protein>
<proteinExistence type="predicted"/>
<dbReference type="Proteomes" id="UP001305414">
    <property type="component" value="Unassembled WGS sequence"/>
</dbReference>
<reference evidence="1 2" key="1">
    <citation type="submission" date="2023-10" db="EMBL/GenBank/DDBJ databases">
        <title>Draft genome sequence of Xylaria bambusicola isolate GMP-LS, the root and basal stem rot pathogen of sugarcane in Indonesia.</title>
        <authorList>
            <person name="Selvaraj P."/>
            <person name="Muralishankar V."/>
            <person name="Muruganantham S."/>
            <person name="Sp S."/>
            <person name="Haryani S."/>
            <person name="Lau K.J.X."/>
            <person name="Naqvi N.I."/>
        </authorList>
    </citation>
    <scope>NUCLEOTIDE SEQUENCE [LARGE SCALE GENOMIC DNA]</scope>
    <source>
        <strain evidence="1">GMP-LS</strain>
    </source>
</reference>
<dbReference type="EMBL" id="JAWHQM010000023">
    <property type="protein sequence ID" value="KAK5632161.1"/>
    <property type="molecule type" value="Genomic_DNA"/>
</dbReference>
<sequence length="122" mass="14070">MADSAPHPTLPKYDFRKANKDDLDTIAQIHIDGFLEEPMDNYCYPDRFKYMEDHFTWMRKEYEYYLDNSDKYLVHVAVPVKHPAGGARPKPMALAVWTIDVLANVPPLGKIPLSIRFTSARA</sequence>
<evidence type="ECO:0008006" key="3">
    <source>
        <dbReference type="Google" id="ProtNLM"/>
    </source>
</evidence>
<evidence type="ECO:0000313" key="2">
    <source>
        <dbReference type="Proteomes" id="UP001305414"/>
    </source>
</evidence>
<accession>A0AAN7USR4</accession>
<dbReference type="AlphaFoldDB" id="A0AAN7USR4"/>
<organism evidence="1 2">
    <name type="scientific">Xylaria bambusicola</name>
    <dbReference type="NCBI Taxonomy" id="326684"/>
    <lineage>
        <taxon>Eukaryota</taxon>
        <taxon>Fungi</taxon>
        <taxon>Dikarya</taxon>
        <taxon>Ascomycota</taxon>
        <taxon>Pezizomycotina</taxon>
        <taxon>Sordariomycetes</taxon>
        <taxon>Xylariomycetidae</taxon>
        <taxon>Xylariales</taxon>
        <taxon>Xylariaceae</taxon>
        <taxon>Xylaria</taxon>
    </lineage>
</organism>
<gene>
    <name evidence="1" type="ORF">RRF57_007875</name>
</gene>
<keyword evidence="2" id="KW-1185">Reference proteome</keyword>
<name>A0AAN7USR4_9PEZI</name>
<comment type="caution">
    <text evidence="1">The sequence shown here is derived from an EMBL/GenBank/DDBJ whole genome shotgun (WGS) entry which is preliminary data.</text>
</comment>